<name>A0A2W5QXW3_9SPHN</name>
<evidence type="ECO:0000313" key="1">
    <source>
        <dbReference type="EMBL" id="PZQ56240.1"/>
    </source>
</evidence>
<comment type="caution">
    <text evidence="1">The sequence shown here is derived from an EMBL/GenBank/DDBJ whole genome shotgun (WGS) entry which is preliminary data.</text>
</comment>
<dbReference type="AlphaFoldDB" id="A0A2W5QXW3"/>
<protein>
    <submittedName>
        <fullName evidence="1">Uncharacterized protein</fullName>
    </submittedName>
</protein>
<gene>
    <name evidence="1" type="ORF">DI555_06400</name>
</gene>
<dbReference type="Proteomes" id="UP000249082">
    <property type="component" value="Unassembled WGS sequence"/>
</dbReference>
<dbReference type="EMBL" id="QFPX01000004">
    <property type="protein sequence ID" value="PZQ56240.1"/>
    <property type="molecule type" value="Genomic_DNA"/>
</dbReference>
<organism evidence="1 2">
    <name type="scientific">Novosphingobium pentaromativorans</name>
    <dbReference type="NCBI Taxonomy" id="205844"/>
    <lineage>
        <taxon>Bacteria</taxon>
        <taxon>Pseudomonadati</taxon>
        <taxon>Pseudomonadota</taxon>
        <taxon>Alphaproteobacteria</taxon>
        <taxon>Sphingomonadales</taxon>
        <taxon>Sphingomonadaceae</taxon>
        <taxon>Novosphingobium</taxon>
    </lineage>
</organism>
<evidence type="ECO:0000313" key="2">
    <source>
        <dbReference type="Proteomes" id="UP000249082"/>
    </source>
</evidence>
<accession>A0A2W5QXW3</accession>
<reference evidence="1 2" key="1">
    <citation type="submission" date="2017-08" db="EMBL/GenBank/DDBJ databases">
        <title>Infants hospitalized years apart are colonized by the same room-sourced microbial strains.</title>
        <authorList>
            <person name="Brooks B."/>
            <person name="Olm M.R."/>
            <person name="Firek B.A."/>
            <person name="Baker R."/>
            <person name="Thomas B.C."/>
            <person name="Morowitz M.J."/>
            <person name="Banfield J.F."/>
        </authorList>
    </citation>
    <scope>NUCLEOTIDE SEQUENCE [LARGE SCALE GENOMIC DNA]</scope>
    <source>
        <strain evidence="1">S2_005_002_R2_33</strain>
    </source>
</reference>
<proteinExistence type="predicted"/>
<sequence length="185" mass="21125">MKPQPFTIIEPQIERLVDGCLSRLYRPVGRLKAIRPGDLLWVREPFHLPREFEHKSPVQAELRGARPTFVTDILTPEPEPTLGRRRFARELLRVWHRHHLQVAYVGRAALQSITIDEILAQGFTHRAAFARAWDKNLALSNGDQVWKNNPEVLVIDFHHIARPLPATPPAIALAPRNSATLETRA</sequence>